<sequence length="65" mass="7219">MWSCKRRETCASKARKMKKKELVLLPQVFVSRFCALGHPPPLLLQPKGDDEVGGLIGPHYNLGGD</sequence>
<dbReference type="Proteomes" id="UP001234178">
    <property type="component" value="Unassembled WGS sequence"/>
</dbReference>
<protein>
    <submittedName>
        <fullName evidence="1">Uncharacterized protein</fullName>
    </submittedName>
</protein>
<dbReference type="EMBL" id="JAOYFB010000002">
    <property type="protein sequence ID" value="KAK4008892.1"/>
    <property type="molecule type" value="Genomic_DNA"/>
</dbReference>
<accession>A0ABQ9Z7M9</accession>
<organism evidence="1 2">
    <name type="scientific">Daphnia magna</name>
    <dbReference type="NCBI Taxonomy" id="35525"/>
    <lineage>
        <taxon>Eukaryota</taxon>
        <taxon>Metazoa</taxon>
        <taxon>Ecdysozoa</taxon>
        <taxon>Arthropoda</taxon>
        <taxon>Crustacea</taxon>
        <taxon>Branchiopoda</taxon>
        <taxon>Diplostraca</taxon>
        <taxon>Cladocera</taxon>
        <taxon>Anomopoda</taxon>
        <taxon>Daphniidae</taxon>
        <taxon>Daphnia</taxon>
    </lineage>
</organism>
<evidence type="ECO:0000313" key="2">
    <source>
        <dbReference type="Proteomes" id="UP001234178"/>
    </source>
</evidence>
<keyword evidence="2" id="KW-1185">Reference proteome</keyword>
<evidence type="ECO:0000313" key="1">
    <source>
        <dbReference type="EMBL" id="KAK4008892.1"/>
    </source>
</evidence>
<name>A0ABQ9Z7M9_9CRUS</name>
<gene>
    <name evidence="1" type="ORF">OUZ56_014014</name>
</gene>
<comment type="caution">
    <text evidence="1">The sequence shown here is derived from an EMBL/GenBank/DDBJ whole genome shotgun (WGS) entry which is preliminary data.</text>
</comment>
<proteinExistence type="predicted"/>
<reference evidence="1 2" key="1">
    <citation type="journal article" date="2023" name="Nucleic Acids Res.">
        <title>The hologenome of Daphnia magna reveals possible DNA methylation and microbiome-mediated evolution of the host genome.</title>
        <authorList>
            <person name="Chaturvedi A."/>
            <person name="Li X."/>
            <person name="Dhandapani V."/>
            <person name="Marshall H."/>
            <person name="Kissane S."/>
            <person name="Cuenca-Cambronero M."/>
            <person name="Asole G."/>
            <person name="Calvet F."/>
            <person name="Ruiz-Romero M."/>
            <person name="Marangio P."/>
            <person name="Guigo R."/>
            <person name="Rago D."/>
            <person name="Mirbahai L."/>
            <person name="Eastwood N."/>
            <person name="Colbourne J.K."/>
            <person name="Zhou J."/>
            <person name="Mallon E."/>
            <person name="Orsini L."/>
        </authorList>
    </citation>
    <scope>NUCLEOTIDE SEQUENCE [LARGE SCALE GENOMIC DNA]</scope>
    <source>
        <strain evidence="1">LRV0_1</strain>
    </source>
</reference>